<evidence type="ECO:0000256" key="2">
    <source>
        <dbReference type="SAM" id="Phobius"/>
    </source>
</evidence>
<proteinExistence type="predicted"/>
<sequence length="110" mass="13245">MNRDSVDPPRLIENSAKYYLFNTLHKCHENRVSIYYYALNFGVLFLFLGIVGLVLYYCSKQKLTEYEKQQKMMKDQQYILSKIRYHQEDTKQRKESQVSSITDLPYLNQM</sequence>
<name>A0A6C0JGF0_9ZZZZ</name>
<organism evidence="3">
    <name type="scientific">viral metagenome</name>
    <dbReference type="NCBI Taxonomy" id="1070528"/>
    <lineage>
        <taxon>unclassified sequences</taxon>
        <taxon>metagenomes</taxon>
        <taxon>organismal metagenomes</taxon>
    </lineage>
</organism>
<keyword evidence="2" id="KW-0812">Transmembrane</keyword>
<evidence type="ECO:0000313" key="3">
    <source>
        <dbReference type="EMBL" id="QHU03866.1"/>
    </source>
</evidence>
<reference evidence="3" key="1">
    <citation type="journal article" date="2020" name="Nature">
        <title>Giant virus diversity and host interactions through global metagenomics.</title>
        <authorList>
            <person name="Schulz F."/>
            <person name="Roux S."/>
            <person name="Paez-Espino D."/>
            <person name="Jungbluth S."/>
            <person name="Walsh D.A."/>
            <person name="Denef V.J."/>
            <person name="McMahon K.D."/>
            <person name="Konstantinidis K.T."/>
            <person name="Eloe-Fadrosh E.A."/>
            <person name="Kyrpides N.C."/>
            <person name="Woyke T."/>
        </authorList>
    </citation>
    <scope>NUCLEOTIDE SEQUENCE</scope>
    <source>
        <strain evidence="3">GVMAG-M-3300027708-20</strain>
    </source>
</reference>
<feature type="transmembrane region" description="Helical" evidence="2">
    <location>
        <begin position="34"/>
        <end position="58"/>
    </location>
</feature>
<dbReference type="EMBL" id="MN740389">
    <property type="protein sequence ID" value="QHU03866.1"/>
    <property type="molecule type" value="Genomic_DNA"/>
</dbReference>
<feature type="compositionally biased region" description="Polar residues" evidence="1">
    <location>
        <begin position="97"/>
        <end position="110"/>
    </location>
</feature>
<accession>A0A6C0JGF0</accession>
<dbReference type="AlphaFoldDB" id="A0A6C0JGF0"/>
<feature type="region of interest" description="Disordered" evidence="1">
    <location>
        <begin position="90"/>
        <end position="110"/>
    </location>
</feature>
<keyword evidence="2" id="KW-0472">Membrane</keyword>
<keyword evidence="2" id="KW-1133">Transmembrane helix</keyword>
<protein>
    <submittedName>
        <fullName evidence="3">Uncharacterized protein</fullName>
    </submittedName>
</protein>
<evidence type="ECO:0000256" key="1">
    <source>
        <dbReference type="SAM" id="MobiDB-lite"/>
    </source>
</evidence>